<dbReference type="Proteomes" id="UP000596977">
    <property type="component" value="Unassembled WGS sequence"/>
</dbReference>
<evidence type="ECO:0000256" key="4">
    <source>
        <dbReference type="ARBA" id="ARBA00022840"/>
    </source>
</evidence>
<dbReference type="PANTHER" id="PTHR43499:SF1">
    <property type="entry name" value="ABC TRANSPORTER I FAMILY MEMBER 1"/>
    <property type="match status" value="1"/>
</dbReference>
<dbReference type="AlphaFoldDB" id="A0A916R5H1"/>
<keyword evidence="2" id="KW-0547">Nucleotide-binding</keyword>
<dbReference type="GO" id="GO:0005524">
    <property type="term" value="F:ATP binding"/>
    <property type="evidence" value="ECO:0007669"/>
    <property type="project" value="UniProtKB-KW"/>
</dbReference>
<dbReference type="InterPro" id="IPR005895">
    <property type="entry name" value="ABC_transptr_haem_export_CcmA"/>
</dbReference>
<dbReference type="GO" id="GO:0022857">
    <property type="term" value="F:transmembrane transporter activity"/>
    <property type="evidence" value="ECO:0007669"/>
    <property type="project" value="InterPro"/>
</dbReference>
<dbReference type="GO" id="GO:0016887">
    <property type="term" value="F:ATP hydrolysis activity"/>
    <property type="evidence" value="ECO:0007669"/>
    <property type="project" value="InterPro"/>
</dbReference>
<dbReference type="SMART" id="SM00382">
    <property type="entry name" value="AAA"/>
    <property type="match status" value="1"/>
</dbReference>
<dbReference type="InterPro" id="IPR027417">
    <property type="entry name" value="P-loop_NTPase"/>
</dbReference>
<gene>
    <name evidence="8" type="primary">ccmA</name>
    <name evidence="8" type="ORF">GCM10011499_02790</name>
</gene>
<accession>A0A916R5H1</accession>
<keyword evidence="3" id="KW-0201">Cytochrome c-type biogenesis</keyword>
<evidence type="ECO:0000256" key="6">
    <source>
        <dbReference type="ARBA" id="ARBA00023136"/>
    </source>
</evidence>
<dbReference type="Pfam" id="PF00005">
    <property type="entry name" value="ABC_tran"/>
    <property type="match status" value="1"/>
</dbReference>
<reference evidence="8 9" key="1">
    <citation type="journal article" date="2014" name="Int. J. Syst. Evol. Microbiol.">
        <title>Complete genome sequence of Corynebacterium casei LMG S-19264T (=DSM 44701T), isolated from a smear-ripened cheese.</title>
        <authorList>
            <consortium name="US DOE Joint Genome Institute (JGI-PGF)"/>
            <person name="Walter F."/>
            <person name="Albersmeier A."/>
            <person name="Kalinowski J."/>
            <person name="Ruckert C."/>
        </authorList>
    </citation>
    <scope>NUCLEOTIDE SEQUENCE [LARGE SCALE GENOMIC DNA]</scope>
    <source>
        <strain evidence="8 9">CGMCC 1.15896</strain>
    </source>
</reference>
<name>A0A916R5H1_9HYPH</name>
<evidence type="ECO:0000256" key="3">
    <source>
        <dbReference type="ARBA" id="ARBA00022748"/>
    </source>
</evidence>
<dbReference type="SUPFAM" id="SSF52540">
    <property type="entry name" value="P-loop containing nucleoside triphosphate hydrolases"/>
    <property type="match status" value="1"/>
</dbReference>
<comment type="caution">
    <text evidence="8">The sequence shown here is derived from an EMBL/GenBank/DDBJ whole genome shotgun (WGS) entry which is preliminary data.</text>
</comment>
<evidence type="ECO:0000256" key="2">
    <source>
        <dbReference type="ARBA" id="ARBA00022741"/>
    </source>
</evidence>
<dbReference type="InterPro" id="IPR003439">
    <property type="entry name" value="ABC_transporter-like_ATP-bd"/>
</dbReference>
<dbReference type="PROSITE" id="PS50893">
    <property type="entry name" value="ABC_TRANSPORTER_2"/>
    <property type="match status" value="1"/>
</dbReference>
<keyword evidence="5" id="KW-1278">Translocase</keyword>
<dbReference type="EMBL" id="BMKB01000001">
    <property type="protein sequence ID" value="GGA36896.1"/>
    <property type="molecule type" value="Genomic_DNA"/>
</dbReference>
<evidence type="ECO:0000256" key="1">
    <source>
        <dbReference type="ARBA" id="ARBA00022448"/>
    </source>
</evidence>
<keyword evidence="1" id="KW-0813">Transport</keyword>
<keyword evidence="6" id="KW-0472">Membrane</keyword>
<dbReference type="NCBIfam" id="TIGR01189">
    <property type="entry name" value="ccmA"/>
    <property type="match status" value="1"/>
</dbReference>
<evidence type="ECO:0000259" key="7">
    <source>
        <dbReference type="PROSITE" id="PS50893"/>
    </source>
</evidence>
<proteinExistence type="predicted"/>
<organism evidence="8 9">
    <name type="scientific">Pelagibacterium lentulum</name>
    <dbReference type="NCBI Taxonomy" id="2029865"/>
    <lineage>
        <taxon>Bacteria</taxon>
        <taxon>Pseudomonadati</taxon>
        <taxon>Pseudomonadota</taxon>
        <taxon>Alphaproteobacteria</taxon>
        <taxon>Hyphomicrobiales</taxon>
        <taxon>Devosiaceae</taxon>
        <taxon>Pelagibacterium</taxon>
    </lineage>
</organism>
<dbReference type="Gene3D" id="3.40.50.300">
    <property type="entry name" value="P-loop containing nucleotide triphosphate hydrolases"/>
    <property type="match status" value="1"/>
</dbReference>
<dbReference type="InterPro" id="IPR003593">
    <property type="entry name" value="AAA+_ATPase"/>
</dbReference>
<keyword evidence="4 8" id="KW-0067">ATP-binding</keyword>
<dbReference type="PANTHER" id="PTHR43499">
    <property type="entry name" value="ABC TRANSPORTER I FAMILY MEMBER 1"/>
    <property type="match status" value="1"/>
</dbReference>
<evidence type="ECO:0000256" key="5">
    <source>
        <dbReference type="ARBA" id="ARBA00022967"/>
    </source>
</evidence>
<sequence length="214" mass="22583">MDATPRLPQLSLRIDNVTLTRGEFDLFENLSAMLTPGEALVLKGANGAGKSSALLALAGQLPIKSGEIQWLGLGKEEAADSQMHLIGHLPAIQRGLTVRENLAFWTALYDGDEAILDSAIAAAGLSGLEHLSCSVLSAGQTRRLALARLVAIPRPIWLLDEPTSALDAEGSLWVETLIGAHLAAGGLAVIATHLALGIEREPNVKVKTLSEFTL</sequence>
<dbReference type="OrthoDB" id="9800654at2"/>
<protein>
    <submittedName>
        <fullName evidence="8">Cytochrome c biogenesis ATP-binding export protein CcmA</fullName>
    </submittedName>
</protein>
<evidence type="ECO:0000313" key="9">
    <source>
        <dbReference type="Proteomes" id="UP000596977"/>
    </source>
</evidence>
<dbReference type="GO" id="GO:0017004">
    <property type="term" value="P:cytochrome complex assembly"/>
    <property type="evidence" value="ECO:0007669"/>
    <property type="project" value="UniProtKB-KW"/>
</dbReference>
<dbReference type="RefSeq" id="WP_127073013.1">
    <property type="nucleotide sequence ID" value="NZ_BMKB01000001.1"/>
</dbReference>
<feature type="domain" description="ABC transporter" evidence="7">
    <location>
        <begin position="12"/>
        <end position="213"/>
    </location>
</feature>
<evidence type="ECO:0000313" key="8">
    <source>
        <dbReference type="EMBL" id="GGA36896.1"/>
    </source>
</evidence>
<keyword evidence="9" id="KW-1185">Reference proteome</keyword>